<evidence type="ECO:0000256" key="1">
    <source>
        <dbReference type="SAM" id="SignalP"/>
    </source>
</evidence>
<comment type="caution">
    <text evidence="2">The sequence shown here is derived from an EMBL/GenBank/DDBJ whole genome shotgun (WGS) entry which is preliminary data.</text>
</comment>
<evidence type="ECO:0000313" key="3">
    <source>
        <dbReference type="Proteomes" id="UP000324897"/>
    </source>
</evidence>
<feature type="signal peptide" evidence="1">
    <location>
        <begin position="1"/>
        <end position="23"/>
    </location>
</feature>
<evidence type="ECO:0008006" key="4">
    <source>
        <dbReference type="Google" id="ProtNLM"/>
    </source>
</evidence>
<dbReference type="EMBL" id="RWGY01000045">
    <property type="protein sequence ID" value="TVU07223.1"/>
    <property type="molecule type" value="Genomic_DNA"/>
</dbReference>
<name>A0A5J9T799_9POAL</name>
<proteinExistence type="predicted"/>
<feature type="chain" id="PRO_5023803760" description="Secreted protein" evidence="1">
    <location>
        <begin position="24"/>
        <end position="130"/>
    </location>
</feature>
<dbReference type="Proteomes" id="UP000324897">
    <property type="component" value="Unassembled WGS sequence"/>
</dbReference>
<organism evidence="2 3">
    <name type="scientific">Eragrostis curvula</name>
    <name type="common">weeping love grass</name>
    <dbReference type="NCBI Taxonomy" id="38414"/>
    <lineage>
        <taxon>Eukaryota</taxon>
        <taxon>Viridiplantae</taxon>
        <taxon>Streptophyta</taxon>
        <taxon>Embryophyta</taxon>
        <taxon>Tracheophyta</taxon>
        <taxon>Spermatophyta</taxon>
        <taxon>Magnoliopsida</taxon>
        <taxon>Liliopsida</taxon>
        <taxon>Poales</taxon>
        <taxon>Poaceae</taxon>
        <taxon>PACMAD clade</taxon>
        <taxon>Chloridoideae</taxon>
        <taxon>Eragrostideae</taxon>
        <taxon>Eragrostidinae</taxon>
        <taxon>Eragrostis</taxon>
    </lineage>
</organism>
<evidence type="ECO:0000313" key="2">
    <source>
        <dbReference type="EMBL" id="TVU07223.1"/>
    </source>
</evidence>
<accession>A0A5J9T799</accession>
<keyword evidence="3" id="KW-1185">Reference proteome</keyword>
<sequence length="130" mass="14241">MMKYIACCLVPIALSLFDPSSFGIRSGYFGMYPNLIGVAQSVPTCLRATATGLEVPGKTDEDLQVVAADVLMSPLWSSRWIFKEAADASSSSTGHDLPSHLFPFLQLDDGVLRNSRFLEGRELSTQRKLL</sequence>
<dbReference type="AlphaFoldDB" id="A0A5J9T799"/>
<reference evidence="2 3" key="1">
    <citation type="journal article" date="2019" name="Sci. Rep.">
        <title>A high-quality genome of Eragrostis curvula grass provides insights into Poaceae evolution and supports new strategies to enhance forage quality.</title>
        <authorList>
            <person name="Carballo J."/>
            <person name="Santos B.A.C.M."/>
            <person name="Zappacosta D."/>
            <person name="Garbus I."/>
            <person name="Selva J.P."/>
            <person name="Gallo C.A."/>
            <person name="Diaz A."/>
            <person name="Albertini E."/>
            <person name="Caccamo M."/>
            <person name="Echenique V."/>
        </authorList>
    </citation>
    <scope>NUCLEOTIDE SEQUENCE [LARGE SCALE GENOMIC DNA]</scope>
    <source>
        <strain evidence="3">cv. Victoria</strain>
        <tissue evidence="2">Leaf</tissue>
    </source>
</reference>
<gene>
    <name evidence="2" type="ORF">EJB05_47268</name>
</gene>
<protein>
    <recommendedName>
        <fullName evidence="4">Secreted protein</fullName>
    </recommendedName>
</protein>
<keyword evidence="1" id="KW-0732">Signal</keyword>
<dbReference type="Gramene" id="TVU07223">
    <property type="protein sequence ID" value="TVU07223"/>
    <property type="gene ID" value="EJB05_47268"/>
</dbReference>